<dbReference type="InterPro" id="IPR001684">
    <property type="entry name" value="Ribosomal_bL27"/>
</dbReference>
<keyword evidence="3" id="KW-0687">Ribonucleoprotein</keyword>
<sequence length="95" mass="10240">MAHKKAAGSTQLGRDSHGQRLGVKVGDGEHAGAGQIIVRQRGTPIRPGTNVEKGVDDTLYAKKAGFVKYTKKQMPSFTGKLNVCTFCNVIPEEKK</sequence>
<comment type="caution">
    <text evidence="7">The sequence shown here is derived from an EMBL/GenBank/DDBJ whole genome shotgun (WGS) entry which is preliminary data.</text>
</comment>
<dbReference type="InterPro" id="IPR018261">
    <property type="entry name" value="Ribosomal_bL27_CS"/>
</dbReference>
<reference evidence="7 8" key="1">
    <citation type="journal article" date="2016" name="Nat. Commun.">
        <title>Thousands of microbial genomes shed light on interconnected biogeochemical processes in an aquifer system.</title>
        <authorList>
            <person name="Anantharaman K."/>
            <person name="Brown C.T."/>
            <person name="Hug L.A."/>
            <person name="Sharon I."/>
            <person name="Castelle C.J."/>
            <person name="Probst A.J."/>
            <person name="Thomas B.C."/>
            <person name="Singh A."/>
            <person name="Wilkins M.J."/>
            <person name="Karaoz U."/>
            <person name="Brodie E.L."/>
            <person name="Williams K.H."/>
            <person name="Hubbard S.S."/>
            <person name="Banfield J.F."/>
        </authorList>
    </citation>
    <scope>NUCLEOTIDE SEQUENCE [LARGE SCALE GENOMIC DNA]</scope>
</reference>
<dbReference type="SUPFAM" id="SSF110324">
    <property type="entry name" value="Ribosomal L27 protein-like"/>
    <property type="match status" value="1"/>
</dbReference>
<proteinExistence type="inferred from homology"/>
<dbReference type="Gene3D" id="2.40.50.100">
    <property type="match status" value="1"/>
</dbReference>
<name>A0A1F7TKS7_9BACT</name>
<dbReference type="NCBIfam" id="TIGR00062">
    <property type="entry name" value="L27"/>
    <property type="match status" value="1"/>
</dbReference>
<feature type="region of interest" description="Disordered" evidence="6">
    <location>
        <begin position="1"/>
        <end position="50"/>
    </location>
</feature>
<evidence type="ECO:0000256" key="5">
    <source>
        <dbReference type="ARBA" id="ARBA00035477"/>
    </source>
</evidence>
<dbReference type="STRING" id="1802385.A2856_02770"/>
<evidence type="ECO:0000256" key="6">
    <source>
        <dbReference type="SAM" id="MobiDB-lite"/>
    </source>
</evidence>
<dbReference type="GO" id="GO:1990904">
    <property type="term" value="C:ribonucleoprotein complex"/>
    <property type="evidence" value="ECO:0007669"/>
    <property type="project" value="UniProtKB-KW"/>
</dbReference>
<dbReference type="PANTHER" id="PTHR15893">
    <property type="entry name" value="RIBOSOMAL PROTEIN L27"/>
    <property type="match status" value="1"/>
</dbReference>
<dbReference type="AlphaFoldDB" id="A0A1F7TKS7"/>
<dbReference type="GO" id="GO:0003735">
    <property type="term" value="F:structural constituent of ribosome"/>
    <property type="evidence" value="ECO:0007669"/>
    <property type="project" value="InterPro"/>
</dbReference>
<evidence type="ECO:0000256" key="1">
    <source>
        <dbReference type="ARBA" id="ARBA00010797"/>
    </source>
</evidence>
<keyword evidence="2 7" id="KW-0689">Ribosomal protein</keyword>
<dbReference type="GO" id="GO:0005840">
    <property type="term" value="C:ribosome"/>
    <property type="evidence" value="ECO:0007669"/>
    <property type="project" value="UniProtKB-KW"/>
</dbReference>
<dbReference type="PROSITE" id="PS00831">
    <property type="entry name" value="RIBOSOMAL_L27"/>
    <property type="match status" value="1"/>
</dbReference>
<dbReference type="EMBL" id="MGDT01000007">
    <property type="protein sequence ID" value="OGL66581.1"/>
    <property type="molecule type" value="Genomic_DNA"/>
</dbReference>
<dbReference type="PANTHER" id="PTHR15893:SF0">
    <property type="entry name" value="LARGE RIBOSOMAL SUBUNIT PROTEIN BL27M"/>
    <property type="match status" value="1"/>
</dbReference>
<protein>
    <recommendedName>
        <fullName evidence="4">Large ribosomal subunit protein bL27</fullName>
    </recommendedName>
    <alternativeName>
        <fullName evidence="5">50S ribosomal protein L27</fullName>
    </alternativeName>
</protein>
<organism evidence="7 8">
    <name type="scientific">Candidatus Uhrbacteria bacterium RIFCSPHIGHO2_01_FULL_63_20</name>
    <dbReference type="NCBI Taxonomy" id="1802385"/>
    <lineage>
        <taxon>Bacteria</taxon>
        <taxon>Candidatus Uhriibacteriota</taxon>
    </lineage>
</organism>
<evidence type="ECO:0000256" key="2">
    <source>
        <dbReference type="ARBA" id="ARBA00022980"/>
    </source>
</evidence>
<evidence type="ECO:0000313" key="7">
    <source>
        <dbReference type="EMBL" id="OGL66581.1"/>
    </source>
</evidence>
<comment type="similarity">
    <text evidence="1">Belongs to the bacterial ribosomal protein bL27 family.</text>
</comment>
<dbReference type="GO" id="GO:0006412">
    <property type="term" value="P:translation"/>
    <property type="evidence" value="ECO:0007669"/>
    <property type="project" value="InterPro"/>
</dbReference>
<evidence type="ECO:0000256" key="4">
    <source>
        <dbReference type="ARBA" id="ARBA00035175"/>
    </source>
</evidence>
<dbReference type="Proteomes" id="UP000177885">
    <property type="component" value="Unassembled WGS sequence"/>
</dbReference>
<evidence type="ECO:0000313" key="8">
    <source>
        <dbReference type="Proteomes" id="UP000177885"/>
    </source>
</evidence>
<evidence type="ECO:0000256" key="3">
    <source>
        <dbReference type="ARBA" id="ARBA00023274"/>
    </source>
</evidence>
<dbReference type="PRINTS" id="PR00063">
    <property type="entry name" value="RIBOSOMALL27"/>
</dbReference>
<gene>
    <name evidence="7" type="ORF">A2856_02770</name>
</gene>
<dbReference type="Pfam" id="PF01016">
    <property type="entry name" value="Ribosomal_L27"/>
    <property type="match status" value="1"/>
</dbReference>
<accession>A0A1F7TKS7</accession>